<feature type="region of interest" description="Disordered" evidence="2">
    <location>
        <begin position="1"/>
        <end position="22"/>
    </location>
</feature>
<dbReference type="AlphaFoldDB" id="A0A2T6ZAN3"/>
<evidence type="ECO:0000313" key="4">
    <source>
        <dbReference type="Proteomes" id="UP000244722"/>
    </source>
</evidence>
<dbReference type="Proteomes" id="UP000244722">
    <property type="component" value="Unassembled WGS sequence"/>
</dbReference>
<feature type="compositionally biased region" description="Basic and acidic residues" evidence="2">
    <location>
        <begin position="204"/>
        <end position="214"/>
    </location>
</feature>
<evidence type="ECO:0000256" key="1">
    <source>
        <dbReference type="SAM" id="Coils"/>
    </source>
</evidence>
<proteinExistence type="predicted"/>
<dbReference type="EMBL" id="NESQ01000506">
    <property type="protein sequence ID" value="PUU72557.1"/>
    <property type="molecule type" value="Genomic_DNA"/>
</dbReference>
<protein>
    <submittedName>
        <fullName evidence="3">Uncharacterized protein</fullName>
    </submittedName>
</protein>
<organism evidence="3 4">
    <name type="scientific">Tuber borchii</name>
    <name type="common">White truffle</name>
    <dbReference type="NCBI Taxonomy" id="42251"/>
    <lineage>
        <taxon>Eukaryota</taxon>
        <taxon>Fungi</taxon>
        <taxon>Dikarya</taxon>
        <taxon>Ascomycota</taxon>
        <taxon>Pezizomycotina</taxon>
        <taxon>Pezizomycetes</taxon>
        <taxon>Pezizales</taxon>
        <taxon>Tuberaceae</taxon>
        <taxon>Tuber</taxon>
    </lineage>
</organism>
<feature type="region of interest" description="Disordered" evidence="2">
    <location>
        <begin position="195"/>
        <end position="214"/>
    </location>
</feature>
<comment type="caution">
    <text evidence="3">The sequence shown here is derived from an EMBL/GenBank/DDBJ whole genome shotgun (WGS) entry which is preliminary data.</text>
</comment>
<name>A0A2T6ZAN3_TUBBO</name>
<evidence type="ECO:0000313" key="3">
    <source>
        <dbReference type="EMBL" id="PUU72557.1"/>
    </source>
</evidence>
<reference evidence="3 4" key="1">
    <citation type="submission" date="2017-04" db="EMBL/GenBank/DDBJ databases">
        <title>Draft genome sequence of Tuber borchii Vittad., a whitish edible truffle.</title>
        <authorList>
            <consortium name="DOE Joint Genome Institute"/>
            <person name="Murat C."/>
            <person name="Kuo A."/>
            <person name="Barry K.W."/>
            <person name="Clum A."/>
            <person name="Dockter R.B."/>
            <person name="Fauchery L."/>
            <person name="Iotti M."/>
            <person name="Kohler A."/>
            <person name="Labutti K."/>
            <person name="Lindquist E.A."/>
            <person name="Lipzen A."/>
            <person name="Ohm R.A."/>
            <person name="Wang M."/>
            <person name="Grigoriev I.V."/>
            <person name="Zambonelli A."/>
            <person name="Martin F.M."/>
        </authorList>
    </citation>
    <scope>NUCLEOTIDE SEQUENCE [LARGE SCALE GENOMIC DNA]</scope>
    <source>
        <strain evidence="3 4">Tbo3840</strain>
    </source>
</reference>
<evidence type="ECO:0000256" key="2">
    <source>
        <dbReference type="SAM" id="MobiDB-lite"/>
    </source>
</evidence>
<keyword evidence="1" id="KW-0175">Coiled coil</keyword>
<keyword evidence="4" id="KW-1185">Reference proteome</keyword>
<sequence length="214" mass="24636">MSAIPSLAGKKRGGGQTMKQEADRISWHLKEIRGLRSGNKERDGRIENLRFDLRERDEELKLLKEKYAAKEKELEDERVAAKEREKVWKEKEALLTTAVIFKAAFRKAGRRKDNRMMPGDRIQTIVGFQEEPDRFGCETPAQADELSSVWGGVMKGRNAIAHHEVTGEDVIEALNHCPDNVRPVLKRKFQYLFDTSPEDWPTADPEKKKRSFSE</sequence>
<gene>
    <name evidence="3" type="ORF">B9Z19DRAFT_1069668</name>
</gene>
<accession>A0A2T6ZAN3</accession>
<feature type="coiled-coil region" evidence="1">
    <location>
        <begin position="46"/>
        <end position="91"/>
    </location>
</feature>